<accession>A0A3R5YVG3</accession>
<evidence type="ECO:0000313" key="2">
    <source>
        <dbReference type="Proteomes" id="UP000650485"/>
    </source>
</evidence>
<organism evidence="1 2">
    <name type="scientific">Weissella confusa</name>
    <name type="common">Lactobacillus confusus</name>
    <dbReference type="NCBI Taxonomy" id="1583"/>
    <lineage>
        <taxon>Bacteria</taxon>
        <taxon>Bacillati</taxon>
        <taxon>Bacillota</taxon>
        <taxon>Bacilli</taxon>
        <taxon>Lactobacillales</taxon>
        <taxon>Lactobacillaceae</taxon>
        <taxon>Weissella</taxon>
    </lineage>
</organism>
<dbReference type="Pfam" id="PF18483">
    <property type="entry name" value="Lectin_L-type_dom"/>
    <property type="match status" value="1"/>
</dbReference>
<protein>
    <recommendedName>
        <fullName evidence="3">WxL domain-containing protein</fullName>
    </recommendedName>
</protein>
<comment type="caution">
    <text evidence="1">The sequence shown here is derived from an EMBL/GenBank/DDBJ whole genome shotgun (WGS) entry which is preliminary data.</text>
</comment>
<sequence>MEHKHGRLRTMMMLAAVLLGFVGVPVGLAPGLTDTQSNDVKAAGVVPAPPSSGPNVAGNFYINGYTPKQDDQYRNMQIISDGTKSTYETMWYKNPVNINKPFQTKFYIYMAGDADGLTFTLQGQGPTALGQNGESLGVYGTIRNSTYSGYIRNALSVEFDPYPNADYSDSQVVNQLGRSGHVAYVHPDEYGSTGFFGGGKKYMKHYSPFKANMNDAKWHSVVITWTPNTSTGQGTMNTTFDGQPVGDHTVKLSQFGNGNVYWGFSGSTGAESMIGAVAYTEVIQQPNLTKLVRNVTAGETEFKDSTTAKVGDTLEYQFVVENSKLNGLGNTWENVEINDDLPDGITTLDGQKHIQLSVGDVPVDGRVTKTVQTKVTVNEDVALRNTALATGSNYYVSPTTLLSNDAIVNVQKQENANPVKLTIQNQLFNTTYPDDHNAANTTINSVLPGDQVRYVTDIKNTAEASSMTNGVYRFEVPAGTVFNQVKLGDKTLTAGTDYTVTHQGTTDVVLVNNVNFVGPGSLEFTADVTIGDAGGKQLSFDTLPFVTGNNPDGTKFTTDGTSMTINYTDNMLKFTPKNIDYGAHPFVNTDQVFDRTDATNAPNTVVDVKDTRRDKSALKVFVSQDAPFKMTDNINAVLPSKLRYYENGNFTTLDNDGVQIGQTNAGQALSAISWQKNDGLRLYANGNNFMPGSYQTTLTWTVVNGY</sequence>
<dbReference type="Proteomes" id="UP000650485">
    <property type="component" value="Unassembled WGS sequence"/>
</dbReference>
<evidence type="ECO:0000313" key="1">
    <source>
        <dbReference type="EMBL" id="MBC6498124.1"/>
    </source>
</evidence>
<dbReference type="RefSeq" id="WP_118704140.1">
    <property type="nucleotide sequence ID" value="NZ_CABJBN010000004.1"/>
</dbReference>
<dbReference type="NCBIfam" id="TIGR01451">
    <property type="entry name" value="B_ant_repeat"/>
    <property type="match status" value="1"/>
</dbReference>
<dbReference type="Gene3D" id="2.60.120.200">
    <property type="match status" value="1"/>
</dbReference>
<proteinExistence type="predicted"/>
<reference evidence="1" key="1">
    <citation type="submission" date="2020-08" db="EMBL/GenBank/DDBJ databases">
        <title>Complete genome sequence of Weissella confusa strain FS54 provides insights into metabolic potential.</title>
        <authorList>
            <person name="Fhoula I."/>
            <person name="Najjari A."/>
            <person name="Lekired A."/>
            <person name="Bessrour-Aouam N."/>
            <person name="Jaballah S."/>
            <person name="Klibi N."/>
            <person name="Ouzari H.-I."/>
        </authorList>
    </citation>
    <scope>NUCLEOTIDE SEQUENCE</scope>
    <source>
        <strain evidence="1">FS54</strain>
    </source>
</reference>
<dbReference type="InterPro" id="IPR056573">
    <property type="entry name" value="Lectin_L-type_dom"/>
</dbReference>
<name>A0A3R5YVG3_WEICO</name>
<dbReference type="EMBL" id="JACSZT010000002">
    <property type="protein sequence ID" value="MBC6498124.1"/>
    <property type="molecule type" value="Genomic_DNA"/>
</dbReference>
<dbReference type="SUPFAM" id="SSF49899">
    <property type="entry name" value="Concanavalin A-like lectins/glucanases"/>
    <property type="match status" value="1"/>
</dbReference>
<gene>
    <name evidence="1" type="ORF">H7R52_00830</name>
</gene>
<evidence type="ECO:0008006" key="3">
    <source>
        <dbReference type="Google" id="ProtNLM"/>
    </source>
</evidence>
<dbReference type="InterPro" id="IPR013320">
    <property type="entry name" value="ConA-like_dom_sf"/>
</dbReference>
<dbReference type="AlphaFoldDB" id="A0A3R5YVG3"/>
<dbReference type="InterPro" id="IPR047589">
    <property type="entry name" value="DUF11_rpt"/>
</dbReference>
<dbReference type="CDD" id="cd01951">
    <property type="entry name" value="lectin_L-type"/>
    <property type="match status" value="1"/>
</dbReference>